<dbReference type="Gene3D" id="3.60.21.10">
    <property type="match status" value="1"/>
</dbReference>
<dbReference type="PRINTS" id="PR01607">
    <property type="entry name" value="APYRASEFAMLY"/>
</dbReference>
<dbReference type="InterPro" id="IPR041821">
    <property type="entry name" value="CG11883_N"/>
</dbReference>
<proteinExistence type="inferred from homology"/>
<accession>A0A814FSL2</accession>
<dbReference type="Pfam" id="PF00149">
    <property type="entry name" value="Metallophos"/>
    <property type="match status" value="1"/>
</dbReference>
<dbReference type="InterPro" id="IPR029052">
    <property type="entry name" value="Metallo-depent_PP-like"/>
</dbReference>
<evidence type="ECO:0000313" key="6">
    <source>
        <dbReference type="EMBL" id="CAF0987732.1"/>
    </source>
</evidence>
<evidence type="ECO:0000313" key="7">
    <source>
        <dbReference type="Proteomes" id="UP000663879"/>
    </source>
</evidence>
<dbReference type="EMBL" id="CAJNOC010003552">
    <property type="protein sequence ID" value="CAF0987732.1"/>
    <property type="molecule type" value="Genomic_DNA"/>
</dbReference>
<evidence type="ECO:0000256" key="3">
    <source>
        <dbReference type="RuleBase" id="RU362119"/>
    </source>
</evidence>
<evidence type="ECO:0000256" key="2">
    <source>
        <dbReference type="ARBA" id="ARBA00022729"/>
    </source>
</evidence>
<gene>
    <name evidence="6" type="ORF">OXX778_LOCUS15755</name>
</gene>
<dbReference type="PANTHER" id="PTHR11575:SF48">
    <property type="entry name" value="5'-NUCLEOTIDASE"/>
    <property type="match status" value="1"/>
</dbReference>
<evidence type="ECO:0000256" key="1">
    <source>
        <dbReference type="ARBA" id="ARBA00006654"/>
    </source>
</evidence>
<evidence type="ECO:0000259" key="5">
    <source>
        <dbReference type="Pfam" id="PF02872"/>
    </source>
</evidence>
<feature type="domain" description="Calcineurin-like phosphoesterase" evidence="4">
    <location>
        <begin position="40"/>
        <end position="247"/>
    </location>
</feature>
<dbReference type="CDD" id="cd07406">
    <property type="entry name" value="MPP_CG11883_N"/>
    <property type="match status" value="1"/>
</dbReference>
<dbReference type="Gene3D" id="3.90.780.10">
    <property type="entry name" value="5'-Nucleotidase, C-terminal domain"/>
    <property type="match status" value="1"/>
</dbReference>
<dbReference type="Pfam" id="PF02872">
    <property type="entry name" value="5_nucleotid_C"/>
    <property type="match status" value="1"/>
</dbReference>
<dbReference type="SUPFAM" id="SSF55816">
    <property type="entry name" value="5'-nucleotidase (syn. UDP-sugar hydrolase), C-terminal domain"/>
    <property type="match status" value="1"/>
</dbReference>
<dbReference type="InterPro" id="IPR008334">
    <property type="entry name" value="5'-Nucleotdase_C"/>
</dbReference>
<dbReference type="Proteomes" id="UP000663879">
    <property type="component" value="Unassembled WGS sequence"/>
</dbReference>
<comment type="caution">
    <text evidence="6">The sequence shown here is derived from an EMBL/GenBank/DDBJ whole genome shotgun (WGS) entry which is preliminary data.</text>
</comment>
<feature type="domain" description="5'-Nucleotidase C-terminal" evidence="5">
    <location>
        <begin position="334"/>
        <end position="476"/>
    </location>
</feature>
<keyword evidence="7" id="KW-1185">Reference proteome</keyword>
<dbReference type="InterPro" id="IPR004843">
    <property type="entry name" value="Calcineurin-like_PHP"/>
</dbReference>
<dbReference type="InterPro" id="IPR006179">
    <property type="entry name" value="5_nucleotidase/apyrase"/>
</dbReference>
<comment type="similarity">
    <text evidence="1 3">Belongs to the 5'-nucleotidase family.</text>
</comment>
<evidence type="ECO:0000259" key="4">
    <source>
        <dbReference type="Pfam" id="PF00149"/>
    </source>
</evidence>
<protein>
    <submittedName>
        <fullName evidence="6">Uncharacterized protein</fullName>
    </submittedName>
</protein>
<organism evidence="6 7">
    <name type="scientific">Brachionus calyciflorus</name>
    <dbReference type="NCBI Taxonomy" id="104777"/>
    <lineage>
        <taxon>Eukaryota</taxon>
        <taxon>Metazoa</taxon>
        <taxon>Spiralia</taxon>
        <taxon>Gnathifera</taxon>
        <taxon>Rotifera</taxon>
        <taxon>Eurotatoria</taxon>
        <taxon>Monogononta</taxon>
        <taxon>Pseudotrocha</taxon>
        <taxon>Ploima</taxon>
        <taxon>Brachionidae</taxon>
        <taxon>Brachionus</taxon>
    </lineage>
</organism>
<dbReference type="GO" id="GO:0016787">
    <property type="term" value="F:hydrolase activity"/>
    <property type="evidence" value="ECO:0007669"/>
    <property type="project" value="UniProtKB-KW"/>
</dbReference>
<reference evidence="6" key="1">
    <citation type="submission" date="2021-02" db="EMBL/GenBank/DDBJ databases">
        <authorList>
            <person name="Nowell W R."/>
        </authorList>
    </citation>
    <scope>NUCLEOTIDE SEQUENCE</scope>
    <source>
        <strain evidence="6">Ploen Becks lab</strain>
    </source>
</reference>
<keyword evidence="3" id="KW-0378">Hydrolase</keyword>
<dbReference type="PANTHER" id="PTHR11575">
    <property type="entry name" value="5'-NUCLEOTIDASE-RELATED"/>
    <property type="match status" value="1"/>
</dbReference>
<dbReference type="InterPro" id="IPR036907">
    <property type="entry name" value="5'-Nucleotdase_C_sf"/>
</dbReference>
<name>A0A814FSL2_9BILA</name>
<dbReference type="AlphaFoldDB" id="A0A814FSL2"/>
<dbReference type="GO" id="GO:0000166">
    <property type="term" value="F:nucleotide binding"/>
    <property type="evidence" value="ECO:0007669"/>
    <property type="project" value="UniProtKB-KW"/>
</dbReference>
<keyword evidence="3" id="KW-0547">Nucleotide-binding</keyword>
<dbReference type="OrthoDB" id="10252235at2759"/>
<dbReference type="SUPFAM" id="SSF56300">
    <property type="entry name" value="Metallo-dependent phosphatases"/>
    <property type="match status" value="1"/>
</dbReference>
<keyword evidence="2" id="KW-0732">Signal</keyword>
<dbReference type="GO" id="GO:0009166">
    <property type="term" value="P:nucleotide catabolic process"/>
    <property type="evidence" value="ECO:0007669"/>
    <property type="project" value="InterPro"/>
</dbReference>
<sequence>MGFENTILEEPNEYILASNAKELTKETILSSKNNNLKKRLRIIHFNDVYNIEPSARDPKGGAARFLTALNYLKAEEPCLVMFSGDIFSPSPLSMVTKGKQMVPILNRFNVDIACVGNHDFDFGVDTLNELIAETTFPWLISNVVDAETNKPIAIAESKHIIHFKGIKIGVIGLVEQEWMETLSTIDFDEIIYEDFVLVGKRLANELRNVDKVDYVIALTHMRLPNDLELAEEVPEIDLILGGHDHNYVCESVNGKWVVKSGTDFRELSLVEIGLDEKEKRSTITKIERYVIDSRVPEDDDLKSVVNFYLSQGEKDLDRVLGNINSDLDGRFSIIRSCESNLGNFVCDIVLQSVSADCTIINSGTFRSDTITPAGLFTVGDLKKIIPFPDPIVLIECDGRTIHLALENGVSMYPKLEGRFPQVAGIEFSFDPSKPSGQRVDPNFIKIQDDYLDFNRNYRLATKAYMKEGKDGYTMFNSCKCLMDDEEGPLIFSLVENNFVNIQKLKSLPVGSTRRPSFVPLVRKTSIIKELMLKASSNTSSFTDVNEPHLDEINYNSMRQRRESRNLSLQQALHLSKDALNNIKSSDSYLRKLSFYEEKSLKCCPIVDGRIICIKDKDMVEKLTLKRQEWLNVNNLESQHL</sequence>